<reference evidence="2 3" key="1">
    <citation type="submission" date="2019-08" db="EMBL/GenBank/DDBJ databases">
        <title>Archangium and Cystobacter genomes.</title>
        <authorList>
            <person name="Chen I.-C.K."/>
            <person name="Wielgoss S."/>
        </authorList>
    </citation>
    <scope>NUCLEOTIDE SEQUENCE [LARGE SCALE GENOMIC DNA]</scope>
    <source>
        <strain evidence="2 3">Cbm 6</strain>
    </source>
</reference>
<evidence type="ECO:0000313" key="3">
    <source>
        <dbReference type="Proteomes" id="UP001611383"/>
    </source>
</evidence>
<accession>A0ABY9X699</accession>
<dbReference type="RefSeq" id="WP_395810560.1">
    <property type="nucleotide sequence ID" value="NZ_CP043494.1"/>
</dbReference>
<dbReference type="Proteomes" id="UP001611383">
    <property type="component" value="Chromosome"/>
</dbReference>
<evidence type="ECO:0000313" key="2">
    <source>
        <dbReference type="EMBL" id="WNG50911.1"/>
    </source>
</evidence>
<dbReference type="Pfam" id="PF15579">
    <property type="entry name" value="Imm52"/>
    <property type="match status" value="1"/>
</dbReference>
<sequence>MTESYYAGIYWPARLESAEECARRTETFFRLLARCDEMLGRWYEQADSAEEAIQRGFTPNYETLLRFYRAEENQLGKDGFSFSAWTGHVDDGRGSMVRVTCGDASGAYPNCCVLHLPWPEIEPEGARVMTEPVLVNVLRAMVLAWEPVFGVVASDELRWSLRPERDPRGFAGWLTYVSRTRGEVPPLPPPVRTEPIEDKGSLIVLGPERLSASNADHLTLGRRVQEVLDSKGLLRPVLS</sequence>
<keyword evidence="3" id="KW-1185">Reference proteome</keyword>
<gene>
    <name evidence="2" type="ORF">F0U60_47365</name>
</gene>
<organism evidence="2 3">
    <name type="scientific">Archangium minus</name>
    <dbReference type="NCBI Taxonomy" id="83450"/>
    <lineage>
        <taxon>Bacteria</taxon>
        <taxon>Pseudomonadati</taxon>
        <taxon>Myxococcota</taxon>
        <taxon>Myxococcia</taxon>
        <taxon>Myxococcales</taxon>
        <taxon>Cystobacterineae</taxon>
        <taxon>Archangiaceae</taxon>
        <taxon>Archangium</taxon>
    </lineage>
</organism>
<evidence type="ECO:0000259" key="1">
    <source>
        <dbReference type="Pfam" id="PF15579"/>
    </source>
</evidence>
<name>A0ABY9X699_9BACT</name>
<dbReference type="EMBL" id="CP043494">
    <property type="protein sequence ID" value="WNG50911.1"/>
    <property type="molecule type" value="Genomic_DNA"/>
</dbReference>
<protein>
    <recommendedName>
        <fullName evidence="1">Immunity protein 52 domain-containing protein</fullName>
    </recommendedName>
</protein>
<feature type="domain" description="Immunity protein 52" evidence="1">
    <location>
        <begin position="3"/>
        <end position="236"/>
    </location>
</feature>
<dbReference type="InterPro" id="IPR028969">
    <property type="entry name" value="Imm52"/>
</dbReference>
<proteinExistence type="predicted"/>